<dbReference type="EMBL" id="LLYW01000008">
    <property type="protein sequence ID" value="KUH34193.1"/>
    <property type="molecule type" value="Genomic_DNA"/>
</dbReference>
<evidence type="ECO:0000313" key="2">
    <source>
        <dbReference type="EMBL" id="KUH34193.1"/>
    </source>
</evidence>
<keyword evidence="1" id="KW-0812">Transmembrane</keyword>
<accession>A0A100XZ19</accession>
<reference evidence="2 3" key="1">
    <citation type="submission" date="2015-10" db="EMBL/GenBank/DDBJ databases">
        <title>Draft genome sequence of Thermococcus celericrescens strain DSM 17994.</title>
        <authorList>
            <person name="Hong S.-J."/>
            <person name="Park C.-E."/>
            <person name="Shin J.-H."/>
        </authorList>
    </citation>
    <scope>NUCLEOTIDE SEQUENCE [LARGE SCALE GENOMIC DNA]</scope>
    <source>
        <strain evidence="2 3">DSM 17994</strain>
    </source>
</reference>
<organism evidence="2 3">
    <name type="scientific">Thermococcus celericrescens</name>
    <dbReference type="NCBI Taxonomy" id="227598"/>
    <lineage>
        <taxon>Archaea</taxon>
        <taxon>Methanobacteriati</taxon>
        <taxon>Methanobacteriota</taxon>
        <taxon>Thermococci</taxon>
        <taxon>Thermococcales</taxon>
        <taxon>Thermococcaceae</taxon>
        <taxon>Thermococcus</taxon>
    </lineage>
</organism>
<name>A0A100XZ19_9EURY</name>
<dbReference type="AlphaFoldDB" id="A0A100XZ19"/>
<keyword evidence="3" id="KW-1185">Reference proteome</keyword>
<comment type="caution">
    <text evidence="2">The sequence shown here is derived from an EMBL/GenBank/DDBJ whole genome shotgun (WGS) entry which is preliminary data.</text>
</comment>
<dbReference type="STRING" id="227598.APY94_02645"/>
<feature type="transmembrane region" description="Helical" evidence="1">
    <location>
        <begin position="29"/>
        <end position="49"/>
    </location>
</feature>
<evidence type="ECO:0000256" key="1">
    <source>
        <dbReference type="SAM" id="Phobius"/>
    </source>
</evidence>
<feature type="transmembrane region" description="Helical" evidence="1">
    <location>
        <begin position="56"/>
        <end position="75"/>
    </location>
</feature>
<evidence type="ECO:0000313" key="3">
    <source>
        <dbReference type="Proteomes" id="UP000053462"/>
    </source>
</evidence>
<feature type="transmembrane region" description="Helical" evidence="1">
    <location>
        <begin position="5"/>
        <end position="23"/>
    </location>
</feature>
<protein>
    <submittedName>
        <fullName evidence="2">Uncharacterized protein</fullName>
    </submittedName>
</protein>
<dbReference type="RefSeq" id="WP_058938168.1">
    <property type="nucleotide sequence ID" value="NZ_LLYW01000008.1"/>
</dbReference>
<sequence>MAGKLAVSIAISALLSFLAWILLQLNHFLGVLLFISAVIIPPAVFRDYYSKRPLRLAPFLIISLVLMAILTPPPVTSPNVEFGLYFATGCWEKGGDTWPLRGGELTYSCNGTVAYSTIHVSGAAWKSSRVRLPLLGRSVTLYEPRGKANNAYREATERVESGGYLRLVENYVTDSDIIGDALFVKGEECIYLAETRILGGGIAVISARGPCRGVKGFALRWHDDYLWNASEPPTFVRYRFNWSTEDGIGVGRFLPSDWPGEWVKNTYKAIEIELKGTGYVKRMERKSGDCRWSLWTRGGESIYVSLREKEIIVLRGKMEDVERTAKELLCGLKNGREARGPAPEEVLNAVIGELNGSFAMKSSREPTLWALAGKEFLTSVGEKNVSVTLLVYGIRGQCDYARYLLDTSDGRTTSICLERGGYFVAVAVKGSVEDTSFVLSSTARPKGS</sequence>
<proteinExistence type="predicted"/>
<gene>
    <name evidence="2" type="ORF">APY94_02645</name>
</gene>
<dbReference type="OrthoDB" id="97544at2157"/>
<keyword evidence="1" id="KW-0472">Membrane</keyword>
<dbReference type="Proteomes" id="UP000053462">
    <property type="component" value="Unassembled WGS sequence"/>
</dbReference>
<keyword evidence="1" id="KW-1133">Transmembrane helix</keyword>